<dbReference type="SUPFAM" id="SSF56672">
    <property type="entry name" value="DNA/RNA polymerases"/>
    <property type="match status" value="1"/>
</dbReference>
<feature type="domain" description="Reverse transcriptase" evidence="8">
    <location>
        <begin position="224"/>
        <end position="403"/>
    </location>
</feature>
<dbReference type="EMBL" id="FM992695">
    <property type="protein sequence ID" value="CAX39580.1"/>
    <property type="molecule type" value="Genomic_DNA"/>
</dbReference>
<dbReference type="InterPro" id="IPR043502">
    <property type="entry name" value="DNA/RNA_pol_sf"/>
</dbReference>
<evidence type="ECO:0000256" key="3">
    <source>
        <dbReference type="ARBA" id="ARBA00022695"/>
    </source>
</evidence>
<keyword evidence="4" id="KW-0540">Nuclease</keyword>
<dbReference type="Gene3D" id="3.10.10.10">
    <property type="entry name" value="HIV Type 1 Reverse Transcriptase, subunit A, domain 1"/>
    <property type="match status" value="1"/>
</dbReference>
<dbReference type="KEGG" id="cdu:CD36_25420"/>
<evidence type="ECO:0000256" key="1">
    <source>
        <dbReference type="ARBA" id="ARBA00022670"/>
    </source>
</evidence>
<evidence type="ECO:0000256" key="5">
    <source>
        <dbReference type="ARBA" id="ARBA00022759"/>
    </source>
</evidence>
<dbReference type="PANTHER" id="PTHR24559:SF444">
    <property type="entry name" value="REVERSE TRANSCRIPTASE DOMAIN-CONTAINING PROTEIN"/>
    <property type="match status" value="1"/>
</dbReference>
<dbReference type="Proteomes" id="UP000002605">
    <property type="component" value="Chromosome R"/>
</dbReference>
<dbReference type="VEuPathDB" id="FungiDB:CD36_25420"/>
<dbReference type="eggNOG" id="KOG0017">
    <property type="taxonomic scope" value="Eukaryota"/>
</dbReference>
<dbReference type="OrthoDB" id="4022548at2759"/>
<keyword evidence="7 10" id="KW-0695">RNA-directed DNA polymerase</keyword>
<dbReference type="GO" id="GO:0008233">
    <property type="term" value="F:peptidase activity"/>
    <property type="evidence" value="ECO:0007669"/>
    <property type="project" value="UniProtKB-KW"/>
</dbReference>
<dbReference type="CGD" id="CAL0000167848">
    <property type="gene designation" value="Cd36_25420"/>
</dbReference>
<evidence type="ECO:0000256" key="6">
    <source>
        <dbReference type="ARBA" id="ARBA00022801"/>
    </source>
</evidence>
<evidence type="ECO:0000256" key="2">
    <source>
        <dbReference type="ARBA" id="ARBA00022679"/>
    </source>
</evidence>
<keyword evidence="6" id="KW-0378">Hydrolase</keyword>
<dbReference type="GeneID" id="8050052"/>
<dbReference type="InterPro" id="IPR000477">
    <property type="entry name" value="RT_dom"/>
</dbReference>
<evidence type="ECO:0000313" key="9">
    <source>
        <dbReference type="CGD" id="CAL0000167848"/>
    </source>
</evidence>
<evidence type="ECO:0000313" key="10">
    <source>
        <dbReference type="EMBL" id="CAX39580.1"/>
    </source>
</evidence>
<dbReference type="GO" id="GO:0006508">
    <property type="term" value="P:proteolysis"/>
    <property type="evidence" value="ECO:0007669"/>
    <property type="project" value="UniProtKB-KW"/>
</dbReference>
<evidence type="ECO:0000313" key="11">
    <source>
        <dbReference type="Proteomes" id="UP000002605"/>
    </source>
</evidence>
<evidence type="ECO:0000256" key="7">
    <source>
        <dbReference type="ARBA" id="ARBA00022918"/>
    </source>
</evidence>
<evidence type="ECO:0000259" key="8">
    <source>
        <dbReference type="PROSITE" id="PS50878"/>
    </source>
</evidence>
<organism evidence="10 11">
    <name type="scientific">Candida dubliniensis (strain CD36 / ATCC MYA-646 / CBS 7987 / NCPF 3949 / NRRL Y-17841)</name>
    <name type="common">Yeast</name>
    <dbReference type="NCBI Taxonomy" id="573826"/>
    <lineage>
        <taxon>Eukaryota</taxon>
        <taxon>Fungi</taxon>
        <taxon>Dikarya</taxon>
        <taxon>Ascomycota</taxon>
        <taxon>Saccharomycotina</taxon>
        <taxon>Pichiomycetes</taxon>
        <taxon>Debaryomycetaceae</taxon>
        <taxon>Candida/Lodderomyces clade</taxon>
        <taxon>Candida</taxon>
    </lineage>
</organism>
<dbReference type="FunFam" id="3.10.10.10:FF:000007">
    <property type="entry name" value="Retrovirus-related Pol polyprotein from transposon 17.6-like Protein"/>
    <property type="match status" value="1"/>
</dbReference>
<dbReference type="GO" id="GO:0003964">
    <property type="term" value="F:RNA-directed DNA polymerase activity"/>
    <property type="evidence" value="ECO:0007669"/>
    <property type="project" value="UniProtKB-KW"/>
</dbReference>
<dbReference type="Gene3D" id="3.30.70.270">
    <property type="match status" value="1"/>
</dbReference>
<dbReference type="RefSeq" id="XP_002421643.1">
    <property type="nucleotide sequence ID" value="XM_002421598.1"/>
</dbReference>
<dbReference type="CDD" id="cd01647">
    <property type="entry name" value="RT_LTR"/>
    <property type="match status" value="1"/>
</dbReference>
<dbReference type="InterPro" id="IPR053134">
    <property type="entry name" value="RNA-dir_DNA_polymerase"/>
</dbReference>
<evidence type="ECO:0000256" key="4">
    <source>
        <dbReference type="ARBA" id="ARBA00022722"/>
    </source>
</evidence>
<keyword evidence="3" id="KW-0548">Nucleotidyltransferase</keyword>
<dbReference type="HOGENOM" id="CLU_683332_0_0_1"/>
<name>B9WKN2_CANDC</name>
<keyword evidence="2" id="KW-0808">Transferase</keyword>
<keyword evidence="1" id="KW-0645">Protease</keyword>
<dbReference type="InterPro" id="IPR043128">
    <property type="entry name" value="Rev_trsase/Diguanyl_cyclase"/>
</dbReference>
<protein>
    <submittedName>
        <fullName evidence="10">Reverse transcriptase, putative</fullName>
    </submittedName>
</protein>
<reference evidence="10 11" key="1">
    <citation type="journal article" date="2009" name="Genome Res.">
        <title>Comparative genomics of the fungal pathogens Candida dubliniensis and Candida albicans.</title>
        <authorList>
            <person name="Jackson A.P."/>
            <person name="Gamble J.A."/>
            <person name="Yeomans T."/>
            <person name="Moran G.P."/>
            <person name="Saunders D."/>
            <person name="Harris D."/>
            <person name="Aslett M."/>
            <person name="Barrell J.F."/>
            <person name="Butler G."/>
            <person name="Citiulo F."/>
            <person name="Coleman D.C."/>
            <person name="de Groot P.W.J."/>
            <person name="Goodwin T.J."/>
            <person name="Quail M.A."/>
            <person name="McQuillan J."/>
            <person name="Munro C.A."/>
            <person name="Pain A."/>
            <person name="Poulter R.T."/>
            <person name="Rajandream M.A."/>
            <person name="Renauld H."/>
            <person name="Spiering M.J."/>
            <person name="Tivey A."/>
            <person name="Gow N.A.R."/>
            <person name="Barrell B."/>
            <person name="Sullivan D.J."/>
            <person name="Berriman M."/>
        </authorList>
    </citation>
    <scope>NUCLEOTIDE SEQUENCE [LARGE SCALE GENOMIC DNA]</scope>
    <source>
        <strain evidence="11">CD36 / ATCC MYA-646 / CBS 7987 / NCPF 3949 / NRRL Y-17841</strain>
    </source>
</reference>
<proteinExistence type="predicted"/>
<dbReference type="PROSITE" id="PS50878">
    <property type="entry name" value="RT_POL"/>
    <property type="match status" value="1"/>
</dbReference>
<keyword evidence="5" id="KW-0255">Endonuclease</keyword>
<keyword evidence="11" id="KW-1185">Reference proteome</keyword>
<dbReference type="AlphaFoldDB" id="B9WKN2"/>
<dbReference type="PANTHER" id="PTHR24559">
    <property type="entry name" value="TRANSPOSON TY3-I GAG-POL POLYPROTEIN"/>
    <property type="match status" value="1"/>
</dbReference>
<accession>B9WKN2</accession>
<dbReference type="Pfam" id="PF00078">
    <property type="entry name" value="RVT_1"/>
    <property type="match status" value="1"/>
</dbReference>
<dbReference type="GO" id="GO:0004519">
    <property type="term" value="F:endonuclease activity"/>
    <property type="evidence" value="ECO:0007669"/>
    <property type="project" value="UniProtKB-KW"/>
</dbReference>
<gene>
    <name evidence="9" type="ordered locus">Cd36_25420</name>
    <name evidence="10" type="ORF">CD36_25420</name>
</gene>
<sequence length="403" mass="46595">MKLSSPDGTFLATVTEKISIFWPAINENVTFIVADFDNFPIILGAEVAKKFLKFPDTIQEWNDETMKSQDPIPTQADTDTSPMDIDLVVDTYLDEVDSLEENLEERFVSSLMLSHSSLFPTKSTKSFSIDLNKQLSNENLVVSNITTEPDTQFHHNEKAQTLLQQLLIEYSDTVNNEPLMLQKPTHAYYHDIKLKDENAMAYRKAYKIPLRYSDELQRQLKQYLDAGFIEPTVSPFGAPIVMVPKANGEVRLCNDFRGLNKLTIADHFHLPNMEELLMEVKNSTYYSSIDLCQGYHQVLINEADKEKTAFHTPFGSFHWVVMPFGLINAPASFQRMMEQVFREYNHDFMLIYLDDLIIYSKNLKEHLEHLKLVFDTLRKANLRAKLKKCKFMCKTITFLGHHK</sequence>